<dbReference type="OrthoDB" id="9942170at2759"/>
<organism evidence="1 2">
    <name type="scientific">Chanos chanos</name>
    <name type="common">Milkfish</name>
    <name type="synonym">Mugil chanos</name>
    <dbReference type="NCBI Taxonomy" id="29144"/>
    <lineage>
        <taxon>Eukaryota</taxon>
        <taxon>Metazoa</taxon>
        <taxon>Chordata</taxon>
        <taxon>Craniata</taxon>
        <taxon>Vertebrata</taxon>
        <taxon>Euteleostomi</taxon>
        <taxon>Actinopterygii</taxon>
        <taxon>Neopterygii</taxon>
        <taxon>Teleostei</taxon>
        <taxon>Ostariophysi</taxon>
        <taxon>Gonorynchiformes</taxon>
        <taxon>Chanidae</taxon>
        <taxon>Chanos</taxon>
    </lineage>
</organism>
<sequence length="301" mass="35466">MTSAKMPLKRTNERRIRETVFQREHVSVSDLRENSFVENRYLEKNNIPEYPKCVEFHVAHVSHVTGKSGRDGIFDKSGFKARLDTANNHRYPLLWWGLSVSDNEIASAEENFLQRLFPQRSAYQVRNQKPFLKQFTTSPAFQTESRYGYFRFTFPLKNLLNLYAEQFCRPNGSELVLRVYETVLYRREILYSVLVHGSDVRAYDDYPRLPYSGDHVCAYRDGEIVWRCQAPSQSYGLNLVVNHLDQNVYVTKHEGRDEYYAWDNVAVAFHMEPGWTLHVDRDRLWQTLSECELAECNLLRN</sequence>
<dbReference type="InParanoid" id="A0A6J2W7V4"/>
<reference evidence="2" key="1">
    <citation type="submission" date="2025-08" db="UniProtKB">
        <authorList>
            <consortium name="RefSeq"/>
        </authorList>
    </citation>
    <scope>IDENTIFICATION</scope>
</reference>
<keyword evidence="1" id="KW-1185">Reference proteome</keyword>
<evidence type="ECO:0000313" key="1">
    <source>
        <dbReference type="Proteomes" id="UP000504632"/>
    </source>
</evidence>
<name>A0A6J2W7V4_CHACN</name>
<gene>
    <name evidence="2" type="primary">LOC115820100</name>
</gene>
<dbReference type="Proteomes" id="UP000504632">
    <property type="component" value="Chromosome 9"/>
</dbReference>
<protein>
    <submittedName>
        <fullName evidence="2">Uncharacterized protein LOC115820100</fullName>
    </submittedName>
</protein>
<evidence type="ECO:0000313" key="2">
    <source>
        <dbReference type="RefSeq" id="XP_030639431.1"/>
    </source>
</evidence>
<accession>A0A6J2W7V4</accession>
<dbReference type="GeneID" id="115820100"/>
<dbReference type="AlphaFoldDB" id="A0A6J2W7V4"/>
<proteinExistence type="predicted"/>
<dbReference type="RefSeq" id="XP_030639431.1">
    <property type="nucleotide sequence ID" value="XM_030783571.1"/>
</dbReference>